<keyword evidence="2" id="KW-0548">Nucleotidyltransferase</keyword>
<dbReference type="RefSeq" id="WP_284331304.1">
    <property type="nucleotide sequence ID" value="NZ_BSOA01000012.1"/>
</dbReference>
<keyword evidence="5" id="KW-0695">RNA-directed DNA polymerase</keyword>
<evidence type="ECO:0000256" key="5">
    <source>
        <dbReference type="ARBA" id="ARBA00022918"/>
    </source>
</evidence>
<protein>
    <recommendedName>
        <fullName evidence="8">Reverse transcriptase (RNA-dependent DNA polymerase)</fullName>
    </recommendedName>
</protein>
<dbReference type="PRINTS" id="PR00866">
    <property type="entry name" value="RNADNAPOLMS"/>
</dbReference>
<evidence type="ECO:0000313" key="6">
    <source>
        <dbReference type="EMBL" id="GLQ87860.1"/>
    </source>
</evidence>
<evidence type="ECO:0000256" key="3">
    <source>
        <dbReference type="ARBA" id="ARBA00022723"/>
    </source>
</evidence>
<dbReference type="EMBL" id="BSOA01000012">
    <property type="protein sequence ID" value="GLQ87860.1"/>
    <property type="molecule type" value="Genomic_DNA"/>
</dbReference>
<keyword evidence="4" id="KW-0460">Magnesium</keyword>
<evidence type="ECO:0008006" key="8">
    <source>
        <dbReference type="Google" id="ProtNLM"/>
    </source>
</evidence>
<reference evidence="7" key="1">
    <citation type="journal article" date="2019" name="Int. J. Syst. Evol. Microbiol.">
        <title>The Global Catalogue of Microorganisms (GCM) 10K type strain sequencing project: providing services to taxonomists for standard genome sequencing and annotation.</title>
        <authorList>
            <consortium name="The Broad Institute Genomics Platform"/>
            <consortium name="The Broad Institute Genome Sequencing Center for Infectious Disease"/>
            <person name="Wu L."/>
            <person name="Ma J."/>
        </authorList>
    </citation>
    <scope>NUCLEOTIDE SEQUENCE [LARGE SCALE GENOMIC DNA]</scope>
    <source>
        <strain evidence="7">NBRC 111981</strain>
    </source>
</reference>
<name>A0ABQ5X8F9_9GAMM</name>
<sequence>MKPTARKKKERLERPKKQYALDQCALFGIKGVGQLMRVLRWCSTRAELEGFDQIRGSYKVWENEKGRLIQAAGPDMRKIQARIAVLLRRVVPPEYRHSGVRDRSFLTNAKFHSLDEPSIKLDIKHFYPSTSFAHVRRFFTQEMKCAGDVAFLLAKLCCYQRRHLPTGGVHSEVLAFYCHRKMFEQLYQRAKSRGGVMTIYVDDIMLTMPGASLTDLEWARRLFAGHRMTIHPGKSTVLPKHGLKTITGVDIRRGELKAPVSQHHLIRKRHAELAIAKDGQEAATLAKSLVGHLDHVAQIEPRLRSRAAGTRALLKHLVLPASNENKVRR</sequence>
<dbReference type="Proteomes" id="UP001156627">
    <property type="component" value="Unassembled WGS sequence"/>
</dbReference>
<evidence type="ECO:0000256" key="1">
    <source>
        <dbReference type="ARBA" id="ARBA00022679"/>
    </source>
</evidence>
<proteinExistence type="predicted"/>
<dbReference type="InterPro" id="IPR000123">
    <property type="entry name" value="Reverse_transcriptase_msDNA"/>
</dbReference>
<accession>A0ABQ5X8F9</accession>
<organism evidence="6 7">
    <name type="scientific">Dyella flagellata</name>
    <dbReference type="NCBI Taxonomy" id="1867833"/>
    <lineage>
        <taxon>Bacteria</taxon>
        <taxon>Pseudomonadati</taxon>
        <taxon>Pseudomonadota</taxon>
        <taxon>Gammaproteobacteria</taxon>
        <taxon>Lysobacterales</taxon>
        <taxon>Rhodanobacteraceae</taxon>
        <taxon>Dyella</taxon>
    </lineage>
</organism>
<dbReference type="CDD" id="cd03487">
    <property type="entry name" value="RT_Bac_retron_II"/>
    <property type="match status" value="1"/>
</dbReference>
<gene>
    <name evidence="6" type="ORF">GCM10007898_14280</name>
</gene>
<comment type="caution">
    <text evidence="6">The sequence shown here is derived from an EMBL/GenBank/DDBJ whole genome shotgun (WGS) entry which is preliminary data.</text>
</comment>
<keyword evidence="7" id="KW-1185">Reference proteome</keyword>
<evidence type="ECO:0000313" key="7">
    <source>
        <dbReference type="Proteomes" id="UP001156627"/>
    </source>
</evidence>
<keyword evidence="1" id="KW-0808">Transferase</keyword>
<evidence type="ECO:0000256" key="2">
    <source>
        <dbReference type="ARBA" id="ARBA00022695"/>
    </source>
</evidence>
<evidence type="ECO:0000256" key="4">
    <source>
        <dbReference type="ARBA" id="ARBA00022842"/>
    </source>
</evidence>
<keyword evidence="3" id="KW-0479">Metal-binding</keyword>